<evidence type="ECO:0000313" key="7">
    <source>
        <dbReference type="EMBL" id="CAD8785549.1"/>
    </source>
</evidence>
<evidence type="ECO:0000256" key="5">
    <source>
        <dbReference type="SAM" id="MobiDB-lite"/>
    </source>
</evidence>
<keyword evidence="2 4" id="KW-0863">Zinc-finger</keyword>
<evidence type="ECO:0000256" key="1">
    <source>
        <dbReference type="ARBA" id="ARBA00022723"/>
    </source>
</evidence>
<protein>
    <recommendedName>
        <fullName evidence="6">MYND-type domain-containing protein</fullName>
    </recommendedName>
</protein>
<dbReference type="SUPFAM" id="SSF144232">
    <property type="entry name" value="HIT/MYND zinc finger-like"/>
    <property type="match status" value="1"/>
</dbReference>
<keyword evidence="1" id="KW-0479">Metal-binding</keyword>
<reference evidence="7" key="1">
    <citation type="submission" date="2021-01" db="EMBL/GenBank/DDBJ databases">
        <authorList>
            <person name="Corre E."/>
            <person name="Pelletier E."/>
            <person name="Niang G."/>
            <person name="Scheremetjew M."/>
            <person name="Finn R."/>
            <person name="Kale V."/>
            <person name="Holt S."/>
            <person name="Cochrane G."/>
            <person name="Meng A."/>
            <person name="Brown T."/>
            <person name="Cohen L."/>
        </authorList>
    </citation>
    <scope>NUCLEOTIDE SEQUENCE</scope>
    <source>
        <strain evidence="7">CCMP443</strain>
    </source>
</reference>
<gene>
    <name evidence="7" type="ORF">HTEP1355_LOCUS4099</name>
</gene>
<dbReference type="EMBL" id="HBFN01007009">
    <property type="protein sequence ID" value="CAD8785549.1"/>
    <property type="molecule type" value="Transcribed_RNA"/>
</dbReference>
<dbReference type="PROSITE" id="PS50865">
    <property type="entry name" value="ZF_MYND_2"/>
    <property type="match status" value="1"/>
</dbReference>
<dbReference type="PROSITE" id="PS01360">
    <property type="entry name" value="ZF_MYND_1"/>
    <property type="match status" value="1"/>
</dbReference>
<name>A0A7S0VFI5_9CRYP</name>
<feature type="region of interest" description="Disordered" evidence="5">
    <location>
        <begin position="1"/>
        <end position="64"/>
    </location>
</feature>
<dbReference type="InterPro" id="IPR002893">
    <property type="entry name" value="Znf_MYND"/>
</dbReference>
<dbReference type="Pfam" id="PF01753">
    <property type="entry name" value="zf-MYND"/>
    <property type="match status" value="1"/>
</dbReference>
<sequence>MPPSSSHKRLADRAKTAAVDESHHQSNVSSTAEEGTLNPPGHRGAKQNRPAIHRDCLHGGPPPKSRGTAVRVALFSQCIMDSHSSLNRGLQDAQRSGMAAEFAEQAVASMELNCWESFWSRPEHAKCVDEAMWTLTLSHAADAALDGNYSVSRSFIRLAMYLKAWHKLGRTEFLKALHSQPWGEDAAEVLSEMSDALHRTRTDRGTILFLQKQIGCGCMDALAGEAREEPKTGKCQFCEVQADKKKLYVCARCKKAEYCSKECQAKAWKAGHKLNCIPAGE</sequence>
<feature type="domain" description="MYND-type" evidence="6">
    <location>
        <begin position="235"/>
        <end position="276"/>
    </location>
</feature>
<organism evidence="7">
    <name type="scientific">Hemiselmis tepida</name>
    <dbReference type="NCBI Taxonomy" id="464990"/>
    <lineage>
        <taxon>Eukaryota</taxon>
        <taxon>Cryptophyceae</taxon>
        <taxon>Cryptomonadales</taxon>
        <taxon>Hemiselmidaceae</taxon>
        <taxon>Hemiselmis</taxon>
    </lineage>
</organism>
<keyword evidence="3" id="KW-0862">Zinc</keyword>
<evidence type="ECO:0000256" key="3">
    <source>
        <dbReference type="ARBA" id="ARBA00022833"/>
    </source>
</evidence>
<dbReference type="Gene3D" id="6.10.140.2220">
    <property type="match status" value="1"/>
</dbReference>
<evidence type="ECO:0000256" key="2">
    <source>
        <dbReference type="ARBA" id="ARBA00022771"/>
    </source>
</evidence>
<dbReference type="GO" id="GO:0008270">
    <property type="term" value="F:zinc ion binding"/>
    <property type="evidence" value="ECO:0007669"/>
    <property type="project" value="UniProtKB-KW"/>
</dbReference>
<dbReference type="AlphaFoldDB" id="A0A7S0VFI5"/>
<proteinExistence type="predicted"/>
<evidence type="ECO:0000256" key="4">
    <source>
        <dbReference type="PROSITE-ProRule" id="PRU00134"/>
    </source>
</evidence>
<evidence type="ECO:0000259" key="6">
    <source>
        <dbReference type="PROSITE" id="PS50865"/>
    </source>
</evidence>
<feature type="compositionally biased region" description="Basic and acidic residues" evidence="5">
    <location>
        <begin position="9"/>
        <end position="24"/>
    </location>
</feature>
<accession>A0A7S0VFI5</accession>